<gene>
    <name evidence="2" type="ORF">CPLFYP93_02853</name>
</gene>
<dbReference type="Gene3D" id="1.10.10.10">
    <property type="entry name" value="Winged helix-like DNA-binding domain superfamily/Winged helix DNA-binding domain"/>
    <property type="match status" value="1"/>
</dbReference>
<dbReference type="InterPro" id="IPR016032">
    <property type="entry name" value="Sig_transdc_resp-reg_C-effctor"/>
</dbReference>
<evidence type="ECO:0000259" key="1">
    <source>
        <dbReference type="SMART" id="SM00421"/>
    </source>
</evidence>
<protein>
    <recommendedName>
        <fullName evidence="1">HTH luxR-type domain-containing protein</fullName>
    </recommendedName>
</protein>
<dbReference type="Pfam" id="PF09860">
    <property type="entry name" value="DUF2087"/>
    <property type="match status" value="1"/>
</dbReference>
<dbReference type="InterPro" id="IPR018656">
    <property type="entry name" value="DUF2087"/>
</dbReference>
<dbReference type="GO" id="GO:0006355">
    <property type="term" value="P:regulation of DNA-templated transcription"/>
    <property type="evidence" value="ECO:0007669"/>
    <property type="project" value="InterPro"/>
</dbReference>
<organism evidence="2">
    <name type="scientific">Clostridium paraputrificum</name>
    <dbReference type="NCBI Taxonomy" id="29363"/>
    <lineage>
        <taxon>Bacteria</taxon>
        <taxon>Bacillati</taxon>
        <taxon>Bacillota</taxon>
        <taxon>Clostridia</taxon>
        <taxon>Eubacteriales</taxon>
        <taxon>Clostridiaceae</taxon>
        <taxon>Clostridium</taxon>
    </lineage>
</organism>
<proteinExistence type="predicted"/>
<dbReference type="AlphaFoldDB" id="A0A6N3G3W6"/>
<evidence type="ECO:0000313" key="2">
    <source>
        <dbReference type="EMBL" id="VYU58820.1"/>
    </source>
</evidence>
<dbReference type="EMBL" id="CACRTV010000071">
    <property type="protein sequence ID" value="VYU58820.1"/>
    <property type="molecule type" value="Genomic_DNA"/>
</dbReference>
<dbReference type="SUPFAM" id="SSF46894">
    <property type="entry name" value="C-terminal effector domain of the bipartite response regulators"/>
    <property type="match status" value="1"/>
</dbReference>
<dbReference type="InterPro" id="IPR036388">
    <property type="entry name" value="WH-like_DNA-bd_sf"/>
</dbReference>
<dbReference type="Pfam" id="PF00196">
    <property type="entry name" value="GerE"/>
    <property type="match status" value="1"/>
</dbReference>
<dbReference type="PRINTS" id="PR00038">
    <property type="entry name" value="HTHLUXR"/>
</dbReference>
<dbReference type="SMART" id="SM00421">
    <property type="entry name" value="HTH_LUXR"/>
    <property type="match status" value="1"/>
</dbReference>
<reference evidence="2" key="1">
    <citation type="submission" date="2019-11" db="EMBL/GenBank/DDBJ databases">
        <authorList>
            <person name="Feng L."/>
        </authorList>
    </citation>
    <scope>NUCLEOTIDE SEQUENCE</scope>
    <source>
        <strain evidence="2">CParaputrificumLFYP93</strain>
    </source>
</reference>
<dbReference type="InterPro" id="IPR000792">
    <property type="entry name" value="Tscrpt_reg_LuxR_C"/>
</dbReference>
<name>A0A6N3G3W6_9CLOT</name>
<sequence>MIVINIIDKTKSKNVYLYIDKNINTTIIITKGINLKGRVAMNKGREELFWESSIEEVKKGYIEEENCYRCLVCEDEFEKGRIYNVNENLYDAKKATEIHIGGKHGSMLQYLLNMNNNFIGISEVQRDLIILMANGLSDKEIAIKMGVAQSTIRNHRYKLREKEKQARLFLAMMELLSSNINKKITKLDNEQLCDAHKTATTIDDRYNITEKERETVIKNYMNEAGGIKTYPSKEKKKIIILGEVTKNFVKGRKYTEKDINKILKRVYDDYVTIRRALIEYGFIERSNDCSAYWVKE</sequence>
<dbReference type="GO" id="GO:0003677">
    <property type="term" value="F:DNA binding"/>
    <property type="evidence" value="ECO:0007669"/>
    <property type="project" value="InterPro"/>
</dbReference>
<feature type="domain" description="HTH luxR-type" evidence="1">
    <location>
        <begin position="118"/>
        <end position="175"/>
    </location>
</feature>
<accession>A0A6N3G3W6</accession>